<dbReference type="RefSeq" id="WP_073493285.1">
    <property type="nucleotide sequence ID" value="NZ_MPOH02000016.1"/>
</dbReference>
<sequence>MFFTYLRRELRRRRRAALVVASGLALGIALVIVVTSVSSGMGKAQDKVLQSLYGLGTDMTVTKAAAPTADTSERPRFQFDAQDGDSDAEQSSDRVMVQGFQTLSTATVTEVGEQSGVSDAVGGLSLQVIKVNGQFTRGQFQQGEGGGQQGGPGGTGQPQGEVQGGGANFDVDNYSVFGTDVTEPALGPLTSSKITSGRTFKTTETNAEVAVVDSAYAKEKKLKAGSTVTIKSVKYSVIGIATADSGDAAANVYIPLTQAQTLSDSKDKVTTVYVRATDSQKIDSVKSAIQKNVSGTTVTTSADLADTVSGSLSTASSLATSVGKWLSVAVLVAAFLVAGLLTSSAVSRRVREFGTLKALGWKSGRVTGQVVGEAMVNGLLGGALGIALGLGGAYVVTAISPTLQAEMGGGTGGQGGPGGGFGGGRQAAARTLDVALTAPVSVTTVAVAVGLAVAGGLIAGAFGGWRASRLRPADALRRVE</sequence>
<dbReference type="PANTHER" id="PTHR30572">
    <property type="entry name" value="MEMBRANE COMPONENT OF TRANSPORTER-RELATED"/>
    <property type="match status" value="1"/>
</dbReference>
<feature type="transmembrane region" description="Helical" evidence="8">
    <location>
        <begin position="440"/>
        <end position="462"/>
    </location>
</feature>
<feature type="transmembrane region" description="Helical" evidence="8">
    <location>
        <begin position="379"/>
        <end position="399"/>
    </location>
</feature>
<protein>
    <submittedName>
        <fullName evidence="11">Uncharacterized protein</fullName>
    </submittedName>
</protein>
<dbReference type="InterPro" id="IPR050250">
    <property type="entry name" value="Macrolide_Exporter_MacB"/>
</dbReference>
<evidence type="ECO:0000313" key="11">
    <source>
        <dbReference type="EMBL" id="OQD53746.1"/>
    </source>
</evidence>
<keyword evidence="4 8" id="KW-1133">Transmembrane helix</keyword>
<evidence type="ECO:0000256" key="6">
    <source>
        <dbReference type="ARBA" id="ARBA00038076"/>
    </source>
</evidence>
<evidence type="ECO:0000259" key="9">
    <source>
        <dbReference type="Pfam" id="PF02687"/>
    </source>
</evidence>
<dbReference type="STRING" id="114686.BM536_026110"/>
<dbReference type="EMBL" id="MPOH02000016">
    <property type="protein sequence ID" value="OQD53746.1"/>
    <property type="molecule type" value="Genomic_DNA"/>
</dbReference>
<evidence type="ECO:0000256" key="7">
    <source>
        <dbReference type="SAM" id="MobiDB-lite"/>
    </source>
</evidence>
<dbReference type="PANTHER" id="PTHR30572:SF4">
    <property type="entry name" value="ABC TRANSPORTER PERMEASE YTRF"/>
    <property type="match status" value="1"/>
</dbReference>
<keyword evidence="3 8" id="KW-0812">Transmembrane</keyword>
<feature type="region of interest" description="Disordered" evidence="7">
    <location>
        <begin position="64"/>
        <end position="91"/>
    </location>
</feature>
<keyword evidence="2" id="KW-1003">Cell membrane</keyword>
<comment type="similarity">
    <text evidence="6">Belongs to the ABC-4 integral membrane protein family.</text>
</comment>
<comment type="caution">
    <text evidence="11">The sequence shown here is derived from an EMBL/GenBank/DDBJ whole genome shotgun (WGS) entry which is preliminary data.</text>
</comment>
<gene>
    <name evidence="11" type="ORF">BM536_026110</name>
</gene>
<accession>A0A1V6MN52</accession>
<evidence type="ECO:0000313" key="12">
    <source>
        <dbReference type="Proteomes" id="UP000184286"/>
    </source>
</evidence>
<dbReference type="Proteomes" id="UP000184286">
    <property type="component" value="Unassembled WGS sequence"/>
</dbReference>
<proteinExistence type="inferred from homology"/>
<dbReference type="Pfam" id="PF02687">
    <property type="entry name" value="FtsX"/>
    <property type="match status" value="1"/>
</dbReference>
<feature type="domain" description="MacB-like periplasmic core" evidence="10">
    <location>
        <begin position="19"/>
        <end position="291"/>
    </location>
</feature>
<evidence type="ECO:0000256" key="4">
    <source>
        <dbReference type="ARBA" id="ARBA00022989"/>
    </source>
</evidence>
<dbReference type="OrthoDB" id="4832961at2"/>
<evidence type="ECO:0000256" key="3">
    <source>
        <dbReference type="ARBA" id="ARBA00022692"/>
    </source>
</evidence>
<feature type="transmembrane region" description="Helical" evidence="8">
    <location>
        <begin position="325"/>
        <end position="347"/>
    </location>
</feature>
<evidence type="ECO:0000256" key="8">
    <source>
        <dbReference type="SAM" id="Phobius"/>
    </source>
</evidence>
<comment type="subcellular location">
    <subcellularLocation>
        <location evidence="1">Cell membrane</location>
        <topology evidence="1">Multi-pass membrane protein</topology>
    </subcellularLocation>
</comment>
<evidence type="ECO:0000256" key="1">
    <source>
        <dbReference type="ARBA" id="ARBA00004651"/>
    </source>
</evidence>
<evidence type="ECO:0000256" key="2">
    <source>
        <dbReference type="ARBA" id="ARBA00022475"/>
    </source>
</evidence>
<keyword evidence="5 8" id="KW-0472">Membrane</keyword>
<dbReference type="Pfam" id="PF12704">
    <property type="entry name" value="MacB_PCD"/>
    <property type="match status" value="1"/>
</dbReference>
<dbReference type="InterPro" id="IPR003838">
    <property type="entry name" value="ABC3_permease_C"/>
</dbReference>
<name>A0A1V6MN52_9ACTN</name>
<dbReference type="GO" id="GO:0022857">
    <property type="term" value="F:transmembrane transporter activity"/>
    <property type="evidence" value="ECO:0007669"/>
    <property type="project" value="TreeGrafter"/>
</dbReference>
<organism evidence="11 12">
    <name type="scientific">Streptomyces phaeoluteigriseus</name>
    <dbReference type="NCBI Taxonomy" id="114686"/>
    <lineage>
        <taxon>Bacteria</taxon>
        <taxon>Bacillati</taxon>
        <taxon>Actinomycetota</taxon>
        <taxon>Actinomycetes</taxon>
        <taxon>Kitasatosporales</taxon>
        <taxon>Streptomycetaceae</taxon>
        <taxon>Streptomyces</taxon>
        <taxon>Streptomyces aurantiacus group</taxon>
    </lineage>
</organism>
<evidence type="ECO:0000259" key="10">
    <source>
        <dbReference type="Pfam" id="PF12704"/>
    </source>
</evidence>
<dbReference type="AlphaFoldDB" id="A0A1V6MN52"/>
<feature type="compositionally biased region" description="Gly residues" evidence="7">
    <location>
        <begin position="143"/>
        <end position="167"/>
    </location>
</feature>
<feature type="region of interest" description="Disordered" evidence="7">
    <location>
        <begin position="138"/>
        <end position="167"/>
    </location>
</feature>
<evidence type="ECO:0000256" key="5">
    <source>
        <dbReference type="ARBA" id="ARBA00023136"/>
    </source>
</evidence>
<dbReference type="InterPro" id="IPR025857">
    <property type="entry name" value="MacB_PCD"/>
</dbReference>
<dbReference type="GO" id="GO:0005886">
    <property type="term" value="C:plasma membrane"/>
    <property type="evidence" value="ECO:0007669"/>
    <property type="project" value="UniProtKB-SubCell"/>
</dbReference>
<feature type="domain" description="ABC3 transporter permease C-terminal" evidence="9">
    <location>
        <begin position="327"/>
        <end position="426"/>
    </location>
</feature>
<reference evidence="12" key="1">
    <citation type="submission" date="2016-11" db="EMBL/GenBank/DDBJ databases">
        <authorList>
            <person name="Schniete J.K."/>
            <person name="Salih T."/>
            <person name="Algora Gallardo L."/>
            <person name="Martinez Fernandez S."/>
            <person name="Herron P.R."/>
        </authorList>
    </citation>
    <scope>NUCLEOTIDE SEQUENCE [LARGE SCALE GENOMIC DNA]</scope>
    <source>
        <strain evidence="12">DSM 41896</strain>
    </source>
</reference>
<reference evidence="11 12" key="2">
    <citation type="submission" date="2017-02" db="EMBL/GenBank/DDBJ databases">
        <title>Draft genome sequence of Streptomyces phaeoluteigriseus type strain DSM41896.</title>
        <authorList>
            <person name="Salih T.S."/>
            <person name="Algora Gallardo L."/>
            <person name="Melo Santos T."/>
            <person name="Filgueira Martinez S."/>
            <person name="Herron P.R."/>
        </authorList>
    </citation>
    <scope>NUCLEOTIDE SEQUENCE [LARGE SCALE GENOMIC DNA]</scope>
    <source>
        <strain evidence="11 12">DSM 41896</strain>
    </source>
</reference>